<dbReference type="GO" id="GO:0005886">
    <property type="term" value="C:plasma membrane"/>
    <property type="evidence" value="ECO:0007669"/>
    <property type="project" value="UniProtKB-SubCell"/>
</dbReference>
<name>A0A1F4XMW0_9BACT</name>
<dbReference type="Gene3D" id="3.40.710.10">
    <property type="entry name" value="DD-peptidase/beta-lactamase superfamily"/>
    <property type="match status" value="1"/>
</dbReference>
<evidence type="ECO:0000313" key="20">
    <source>
        <dbReference type="EMBL" id="OGC82970.1"/>
    </source>
</evidence>
<dbReference type="Gene3D" id="1.10.3810.10">
    <property type="entry name" value="Biosynthetic peptidoglycan transglycosylase-like"/>
    <property type="match status" value="1"/>
</dbReference>
<dbReference type="InterPro" id="IPR001460">
    <property type="entry name" value="PCN-bd_Tpept"/>
</dbReference>
<feature type="transmembrane region" description="Helical" evidence="17">
    <location>
        <begin position="21"/>
        <end position="42"/>
    </location>
</feature>
<comment type="subcellular location">
    <subcellularLocation>
        <location evidence="1">Cell membrane</location>
    </subcellularLocation>
</comment>
<keyword evidence="11" id="KW-0573">Peptidoglycan synthesis</keyword>
<evidence type="ECO:0000256" key="1">
    <source>
        <dbReference type="ARBA" id="ARBA00004236"/>
    </source>
</evidence>
<dbReference type="NCBIfam" id="TIGR02074">
    <property type="entry name" value="PBP_1a_fam"/>
    <property type="match status" value="1"/>
</dbReference>
<evidence type="ECO:0000256" key="6">
    <source>
        <dbReference type="ARBA" id="ARBA00022670"/>
    </source>
</evidence>
<keyword evidence="4" id="KW-1003">Cell membrane</keyword>
<evidence type="ECO:0000256" key="8">
    <source>
        <dbReference type="ARBA" id="ARBA00022679"/>
    </source>
</evidence>
<dbReference type="GO" id="GO:0008658">
    <property type="term" value="F:penicillin binding"/>
    <property type="evidence" value="ECO:0007669"/>
    <property type="project" value="InterPro"/>
</dbReference>
<keyword evidence="12 17" id="KW-0472">Membrane</keyword>
<dbReference type="AlphaFoldDB" id="A0A1F4XMW0"/>
<evidence type="ECO:0000256" key="11">
    <source>
        <dbReference type="ARBA" id="ARBA00022984"/>
    </source>
</evidence>
<feature type="domain" description="Glycosyl transferase family 51" evidence="19">
    <location>
        <begin position="73"/>
        <end position="245"/>
    </location>
</feature>
<dbReference type="InterPro" id="IPR036950">
    <property type="entry name" value="PBP_transglycosylase"/>
</dbReference>
<comment type="caution">
    <text evidence="20">The sequence shown here is derived from an EMBL/GenBank/DDBJ whole genome shotgun (WGS) entry which is preliminary data.</text>
</comment>
<evidence type="ECO:0000256" key="14">
    <source>
        <dbReference type="ARBA" id="ARBA00023316"/>
    </source>
</evidence>
<reference evidence="20 21" key="1">
    <citation type="journal article" date="2016" name="Nat. Commun.">
        <title>Thousands of microbial genomes shed light on interconnected biogeochemical processes in an aquifer system.</title>
        <authorList>
            <person name="Anantharaman K."/>
            <person name="Brown C.T."/>
            <person name="Hug L.A."/>
            <person name="Sharon I."/>
            <person name="Castelle C.J."/>
            <person name="Probst A.J."/>
            <person name="Thomas B.C."/>
            <person name="Singh A."/>
            <person name="Wilkins M.J."/>
            <person name="Karaoz U."/>
            <person name="Brodie E.L."/>
            <person name="Williams K.H."/>
            <person name="Hubbard S.S."/>
            <person name="Banfield J.F."/>
        </authorList>
    </citation>
    <scope>NUCLEOTIDE SEQUENCE [LARGE SCALE GENOMIC DNA]</scope>
</reference>
<evidence type="ECO:0000259" key="19">
    <source>
        <dbReference type="Pfam" id="PF00912"/>
    </source>
</evidence>
<dbReference type="GO" id="GO:0071555">
    <property type="term" value="P:cell wall organization"/>
    <property type="evidence" value="ECO:0007669"/>
    <property type="project" value="UniProtKB-KW"/>
</dbReference>
<dbReference type="Pfam" id="PF00912">
    <property type="entry name" value="Transgly"/>
    <property type="match status" value="1"/>
</dbReference>
<dbReference type="GO" id="GO:0009252">
    <property type="term" value="P:peptidoglycan biosynthetic process"/>
    <property type="evidence" value="ECO:0007669"/>
    <property type="project" value="UniProtKB-KW"/>
</dbReference>
<evidence type="ECO:0000256" key="5">
    <source>
        <dbReference type="ARBA" id="ARBA00022645"/>
    </source>
</evidence>
<keyword evidence="5" id="KW-0121">Carboxypeptidase</keyword>
<dbReference type="GO" id="GO:0009002">
    <property type="term" value="F:serine-type D-Ala-D-Ala carboxypeptidase activity"/>
    <property type="evidence" value="ECO:0007669"/>
    <property type="project" value="UniProtKB-EC"/>
</dbReference>
<dbReference type="InterPro" id="IPR050396">
    <property type="entry name" value="Glycosyltr_51/Transpeptidase"/>
</dbReference>
<dbReference type="SUPFAM" id="SSF53955">
    <property type="entry name" value="Lysozyme-like"/>
    <property type="match status" value="1"/>
</dbReference>
<dbReference type="EMBL" id="MEWU01000032">
    <property type="protein sequence ID" value="OGC82970.1"/>
    <property type="molecule type" value="Genomic_DNA"/>
</dbReference>
<evidence type="ECO:0000256" key="9">
    <source>
        <dbReference type="ARBA" id="ARBA00022801"/>
    </source>
</evidence>
<feature type="domain" description="Penicillin-binding protein transpeptidase" evidence="18">
    <location>
        <begin position="337"/>
        <end position="603"/>
    </location>
</feature>
<dbReference type="GO" id="GO:0006508">
    <property type="term" value="P:proteolysis"/>
    <property type="evidence" value="ECO:0007669"/>
    <property type="project" value="UniProtKB-KW"/>
</dbReference>
<evidence type="ECO:0000256" key="2">
    <source>
        <dbReference type="ARBA" id="ARBA00007090"/>
    </source>
</evidence>
<dbReference type="Proteomes" id="UP000177564">
    <property type="component" value="Unassembled WGS sequence"/>
</dbReference>
<dbReference type="GO" id="GO:0008360">
    <property type="term" value="P:regulation of cell shape"/>
    <property type="evidence" value="ECO:0007669"/>
    <property type="project" value="UniProtKB-KW"/>
</dbReference>
<dbReference type="GO" id="GO:0030288">
    <property type="term" value="C:outer membrane-bounded periplasmic space"/>
    <property type="evidence" value="ECO:0007669"/>
    <property type="project" value="TreeGrafter"/>
</dbReference>
<keyword evidence="6" id="KW-0645">Protease</keyword>
<keyword evidence="13" id="KW-0511">Multifunctional enzyme</keyword>
<dbReference type="InterPro" id="IPR001264">
    <property type="entry name" value="Glyco_trans_51"/>
</dbReference>
<dbReference type="InterPro" id="IPR023346">
    <property type="entry name" value="Lysozyme-like_dom_sf"/>
</dbReference>
<keyword evidence="17" id="KW-1133">Transmembrane helix</keyword>
<proteinExistence type="inferred from homology"/>
<dbReference type="FunFam" id="1.10.3810.10:FF:000001">
    <property type="entry name" value="Penicillin-binding protein 1A"/>
    <property type="match status" value="1"/>
</dbReference>
<evidence type="ECO:0000256" key="13">
    <source>
        <dbReference type="ARBA" id="ARBA00023268"/>
    </source>
</evidence>
<dbReference type="STRING" id="1797240.A3D68_00810"/>
<evidence type="ECO:0000256" key="17">
    <source>
        <dbReference type="SAM" id="Phobius"/>
    </source>
</evidence>
<comment type="similarity">
    <text evidence="3">In the N-terminal section; belongs to the glycosyltransferase 51 family.</text>
</comment>
<keyword evidence="10" id="KW-0133">Cell shape</keyword>
<evidence type="ECO:0000256" key="15">
    <source>
        <dbReference type="ARBA" id="ARBA00034000"/>
    </source>
</evidence>
<dbReference type="Pfam" id="PF00905">
    <property type="entry name" value="Transpeptidase"/>
    <property type="match status" value="1"/>
</dbReference>
<comment type="catalytic activity">
    <reaction evidence="15">
        <text>Preferential cleavage: (Ac)2-L-Lys-D-Ala-|-D-Ala. Also transpeptidation of peptidyl-alanyl moieties that are N-acyl substituents of D-alanine.</text>
        <dbReference type="EC" id="3.4.16.4"/>
    </reaction>
</comment>
<sequence length="739" mass="81968">MRFSKNHAGRAAREVRKNWRTLATWVLGGCFLFGGLLFVWAATLRIPDLSSIENRKVEQSAKIYDRTGTVVLYDLNQDVSRTLVPLASIAADIQYAIIAIEDPGFYLHGGIDPRAILRAILADITPGGVTQGGSTITQQVVKSTILTGDKTITRKLKEWILAVKLERVLSKDQILELYLNQVPMGGSMYGVEEASGTFFNKHAQDVSIAEAAYLAAILPAPTYYSPYGNRKAALDSRKNLVLDKMYEHGYVTQEERDLAKAALVTFEPRRASSLQAPHFVFFVRQYLEDKYGQSALQENGWKITTTLDSDMQARAEEIVRRNALENTDKFNASNAGLVAINPQTGEILSMVGSRYYFDTEIDGAFNVTASAPGRQPGSAFKPFAYAEAFIKGYTPDTVLFDLRTQFQTTCPPDNMTSVGDCYSPTNYDDKFRGPMTMREALAQSINVPSVKVLYLAGISDTLRLAKSMGITTLGNSNQYGLTLVLGGGEVTPLDITSAYGVFANNGVRLDPIAVIKVENPDGSVVEDNSRRQGTQVLPKEIAEKINDILSDPVARAPLGENHYLSFPGRDVAVKTGTTNDYRDAWTIGYTPNMVMGIWVGNNDNSSMVKKVSGFIVGPMWHEFMQYALSRVPVQSFTRSEYDNSWLKPVLRGVWQGENSYIQEDIEFVTRSVHSILHWVDKSNPNGLVPQDPTQDSQYERWEYPVRLWAQKNNYQDGLPVPVGPAPALPLNPFPLQPTL</sequence>
<keyword evidence="9" id="KW-0378">Hydrolase</keyword>
<evidence type="ECO:0000256" key="3">
    <source>
        <dbReference type="ARBA" id="ARBA00007739"/>
    </source>
</evidence>
<dbReference type="InterPro" id="IPR012338">
    <property type="entry name" value="Beta-lactam/transpept-like"/>
</dbReference>
<keyword evidence="14" id="KW-0961">Cell wall biogenesis/degradation</keyword>
<evidence type="ECO:0000259" key="18">
    <source>
        <dbReference type="Pfam" id="PF00905"/>
    </source>
</evidence>
<evidence type="ECO:0000256" key="16">
    <source>
        <dbReference type="ARBA" id="ARBA00049902"/>
    </source>
</evidence>
<evidence type="ECO:0000256" key="12">
    <source>
        <dbReference type="ARBA" id="ARBA00023136"/>
    </source>
</evidence>
<gene>
    <name evidence="20" type="ORF">A3D68_00810</name>
</gene>
<evidence type="ECO:0000256" key="7">
    <source>
        <dbReference type="ARBA" id="ARBA00022676"/>
    </source>
</evidence>
<dbReference type="PANTHER" id="PTHR32282:SF11">
    <property type="entry name" value="PENICILLIN-BINDING PROTEIN 1B"/>
    <property type="match status" value="1"/>
</dbReference>
<evidence type="ECO:0000313" key="21">
    <source>
        <dbReference type="Proteomes" id="UP000177564"/>
    </source>
</evidence>
<evidence type="ECO:0000256" key="4">
    <source>
        <dbReference type="ARBA" id="ARBA00022475"/>
    </source>
</evidence>
<keyword evidence="8" id="KW-0808">Transferase</keyword>
<comment type="similarity">
    <text evidence="2">In the C-terminal section; belongs to the transpeptidase family.</text>
</comment>
<accession>A0A1F4XMW0</accession>
<dbReference type="SUPFAM" id="SSF56601">
    <property type="entry name" value="beta-lactamase/transpeptidase-like"/>
    <property type="match status" value="1"/>
</dbReference>
<keyword evidence="17" id="KW-0812">Transmembrane</keyword>
<evidence type="ECO:0000256" key="10">
    <source>
        <dbReference type="ARBA" id="ARBA00022960"/>
    </source>
</evidence>
<protein>
    <submittedName>
        <fullName evidence="20">Uncharacterized protein</fullName>
    </submittedName>
</protein>
<dbReference type="GO" id="GO:0008955">
    <property type="term" value="F:peptidoglycan glycosyltransferase activity"/>
    <property type="evidence" value="ECO:0007669"/>
    <property type="project" value="UniProtKB-EC"/>
</dbReference>
<keyword evidence="7" id="KW-0328">Glycosyltransferase</keyword>
<comment type="catalytic activity">
    <reaction evidence="16">
        <text>[GlcNAc-(1-&gt;4)-Mur2Ac(oyl-L-Ala-gamma-D-Glu-L-Lys-D-Ala-D-Ala)](n)-di-trans,octa-cis-undecaprenyl diphosphate + beta-D-GlcNAc-(1-&gt;4)-Mur2Ac(oyl-L-Ala-gamma-D-Glu-L-Lys-D-Ala-D-Ala)-di-trans,octa-cis-undecaprenyl diphosphate = [GlcNAc-(1-&gt;4)-Mur2Ac(oyl-L-Ala-gamma-D-Glu-L-Lys-D-Ala-D-Ala)](n+1)-di-trans,octa-cis-undecaprenyl diphosphate + di-trans,octa-cis-undecaprenyl diphosphate + H(+)</text>
        <dbReference type="Rhea" id="RHEA:23708"/>
        <dbReference type="Rhea" id="RHEA-COMP:9602"/>
        <dbReference type="Rhea" id="RHEA-COMP:9603"/>
        <dbReference type="ChEBI" id="CHEBI:15378"/>
        <dbReference type="ChEBI" id="CHEBI:58405"/>
        <dbReference type="ChEBI" id="CHEBI:60033"/>
        <dbReference type="ChEBI" id="CHEBI:78435"/>
        <dbReference type="EC" id="2.4.99.28"/>
    </reaction>
</comment>
<organism evidence="20 21">
    <name type="scientific">Candidatus Adlerbacteria bacterium RIFCSPHIGHO2_02_FULL_52_17</name>
    <dbReference type="NCBI Taxonomy" id="1797240"/>
    <lineage>
        <taxon>Bacteria</taxon>
        <taxon>Candidatus Adleribacteriota</taxon>
    </lineage>
</organism>
<dbReference type="PANTHER" id="PTHR32282">
    <property type="entry name" value="BINDING PROTEIN TRANSPEPTIDASE, PUTATIVE-RELATED"/>
    <property type="match status" value="1"/>
</dbReference>